<evidence type="ECO:0000313" key="1">
    <source>
        <dbReference type="EMBL" id="MEB3076471.1"/>
    </source>
</evidence>
<evidence type="ECO:0000313" key="2">
    <source>
        <dbReference type="Proteomes" id="UP001311730"/>
    </source>
</evidence>
<comment type="caution">
    <text evidence="1">The sequence shown here is derived from an EMBL/GenBank/DDBJ whole genome shotgun (WGS) entry which is preliminary data.</text>
</comment>
<proteinExistence type="predicted"/>
<dbReference type="EMBL" id="JAYKBW010000052">
    <property type="protein sequence ID" value="MEB3076471.1"/>
    <property type="molecule type" value="Genomic_DNA"/>
</dbReference>
<accession>A0ABU5ZBV9</accession>
<dbReference type="Proteomes" id="UP001311730">
    <property type="component" value="Unassembled WGS sequence"/>
</dbReference>
<evidence type="ECO:0008006" key="3">
    <source>
        <dbReference type="Google" id="ProtNLM"/>
    </source>
</evidence>
<keyword evidence="2" id="KW-1185">Reference proteome</keyword>
<reference evidence="1 2" key="1">
    <citation type="submission" date="2023-12" db="EMBL/GenBank/DDBJ databases">
        <title>Genomic sequences of Capnocytophaga and Parvimonas strains.</title>
        <authorList>
            <person name="Watt R.M."/>
            <person name="Wang M."/>
            <person name="Yang T."/>
            <person name="Tong W.M."/>
        </authorList>
    </citation>
    <scope>NUCLEOTIDE SEQUENCE [LARGE SCALE GENOMIC DNA]</scope>
    <source>
        <strain evidence="1 2">CCUG 13096</strain>
    </source>
</reference>
<sequence length="95" mass="9930">EVTVYAPIENLLDADFVVVQPVNACPPSVPSALPSSITVNRVRSSSPSPSYRYAFVQAGNTPSASDYTTTNTKSGLGAGSYDIYVKDVSVVPATC</sequence>
<organism evidence="1 2">
    <name type="scientific">Capnocytophaga gingivalis</name>
    <dbReference type="NCBI Taxonomy" id="1017"/>
    <lineage>
        <taxon>Bacteria</taxon>
        <taxon>Pseudomonadati</taxon>
        <taxon>Bacteroidota</taxon>
        <taxon>Flavobacteriia</taxon>
        <taxon>Flavobacteriales</taxon>
        <taxon>Flavobacteriaceae</taxon>
        <taxon>Capnocytophaga</taxon>
    </lineage>
</organism>
<name>A0ABU5ZBV9_9FLAO</name>
<feature type="non-terminal residue" evidence="1">
    <location>
        <position position="95"/>
    </location>
</feature>
<dbReference type="RefSeq" id="WP_323984437.1">
    <property type="nucleotide sequence ID" value="NZ_JAYKBW010000052.1"/>
</dbReference>
<gene>
    <name evidence="1" type="ORF">VJJ08_14425</name>
</gene>
<protein>
    <recommendedName>
        <fullName evidence="3">Adhesin</fullName>
    </recommendedName>
</protein>
<feature type="non-terminal residue" evidence="1">
    <location>
        <position position="1"/>
    </location>
</feature>